<dbReference type="AlphaFoldDB" id="Q16G60"/>
<dbReference type="HOGENOM" id="CLU_1606702_0_0_1"/>
<proteinExistence type="predicted"/>
<gene>
    <name evidence="2" type="ORF">AaeL_AAEL014511</name>
</gene>
<feature type="region of interest" description="Disordered" evidence="1">
    <location>
        <begin position="87"/>
        <end position="106"/>
    </location>
</feature>
<accession>Q16G60</accession>
<dbReference type="Proteomes" id="UP000682892">
    <property type="component" value="Unassembled WGS sequence"/>
</dbReference>
<reference evidence="2" key="1">
    <citation type="submission" date="2005-10" db="EMBL/GenBank/DDBJ databases">
        <authorList>
            <person name="Loftus B.J."/>
            <person name="Nene V.M."/>
            <person name="Hannick L.I."/>
            <person name="Bidwell S."/>
            <person name="Haas B."/>
            <person name="Amedeo P."/>
            <person name="Orvis J."/>
            <person name="Wortman J.R."/>
            <person name="White O.R."/>
            <person name="Salzberg S."/>
            <person name="Shumway M."/>
            <person name="Koo H."/>
            <person name="Zhao Y."/>
            <person name="Holmes M."/>
            <person name="Miller J."/>
            <person name="Schatz M."/>
            <person name="Pop M."/>
            <person name="Pai G."/>
            <person name="Utterback T."/>
            <person name="Rogers Y.-H."/>
            <person name="Kravitz S."/>
            <person name="Fraser C.M."/>
        </authorList>
    </citation>
    <scope>NUCLEOTIDE SEQUENCE</scope>
    <source>
        <strain evidence="2">Liverpool</strain>
    </source>
</reference>
<feature type="non-terminal residue" evidence="2">
    <location>
        <position position="1"/>
    </location>
</feature>
<evidence type="ECO:0000313" key="3">
    <source>
        <dbReference type="Proteomes" id="UP000682892"/>
    </source>
</evidence>
<dbReference type="EMBL" id="CH478325">
    <property type="protein sequence ID" value="EAT33227.1"/>
    <property type="molecule type" value="Genomic_DNA"/>
</dbReference>
<evidence type="ECO:0000313" key="2">
    <source>
        <dbReference type="EMBL" id="EAT33227.1"/>
    </source>
</evidence>
<name>Q16G60_AEDAE</name>
<evidence type="ECO:0000256" key="1">
    <source>
        <dbReference type="SAM" id="MobiDB-lite"/>
    </source>
</evidence>
<protein>
    <submittedName>
        <fullName evidence="2">AAEL014511-PA</fullName>
    </submittedName>
</protein>
<reference evidence="2" key="3">
    <citation type="submission" date="2012-09" db="EMBL/GenBank/DDBJ databases">
        <authorList>
            <consortium name="VectorBase"/>
        </authorList>
    </citation>
    <scope>NUCLEOTIDE SEQUENCE</scope>
    <source>
        <strain evidence="2">Liverpool</strain>
    </source>
</reference>
<sequence>NALRFSFDVGRKVVFCCGALPITKKGSRVCRRVIETKKGLRLDRFPYRFSLKCKNQRPQWPVKITTPTFSRIKIFPAKQFAEKSSGCEFHPSDRSGGPTIGQKNKKKARKVISLAVEFKFLKGPPNRRGSETCDRARVIPDSVQSSFGNVSSTIGENRVPHKVKCC</sequence>
<organism evidence="2 3">
    <name type="scientific">Aedes aegypti</name>
    <name type="common">Yellowfever mosquito</name>
    <name type="synonym">Culex aegypti</name>
    <dbReference type="NCBI Taxonomy" id="7159"/>
    <lineage>
        <taxon>Eukaryota</taxon>
        <taxon>Metazoa</taxon>
        <taxon>Ecdysozoa</taxon>
        <taxon>Arthropoda</taxon>
        <taxon>Hexapoda</taxon>
        <taxon>Insecta</taxon>
        <taxon>Pterygota</taxon>
        <taxon>Neoptera</taxon>
        <taxon>Endopterygota</taxon>
        <taxon>Diptera</taxon>
        <taxon>Nematocera</taxon>
        <taxon>Culicoidea</taxon>
        <taxon>Culicidae</taxon>
        <taxon>Culicinae</taxon>
        <taxon>Aedini</taxon>
        <taxon>Aedes</taxon>
        <taxon>Stegomyia</taxon>
    </lineage>
</organism>
<reference evidence="2" key="2">
    <citation type="journal article" date="2007" name="Science">
        <title>Genome sequence of Aedes aegypti, a major arbovirus vector.</title>
        <authorList>
            <person name="Nene V."/>
            <person name="Wortman J.R."/>
            <person name="Lawson D."/>
            <person name="Haas B."/>
            <person name="Kodira C."/>
            <person name="Tu Z.J."/>
            <person name="Loftus B."/>
            <person name="Xi Z."/>
            <person name="Megy K."/>
            <person name="Grabherr M."/>
            <person name="Ren Q."/>
            <person name="Zdobnov E.M."/>
            <person name="Lobo N.F."/>
            <person name="Campbell K.S."/>
            <person name="Brown S.E."/>
            <person name="Bonaldo M.F."/>
            <person name="Zhu J."/>
            <person name="Sinkins S.P."/>
            <person name="Hogenkamp D.G."/>
            <person name="Amedeo P."/>
            <person name="Arensburger P."/>
            <person name="Atkinson P.W."/>
            <person name="Bidwell S."/>
            <person name="Biedler J."/>
            <person name="Birney E."/>
            <person name="Bruggner R.V."/>
            <person name="Costas J."/>
            <person name="Coy M.R."/>
            <person name="Crabtree J."/>
            <person name="Crawford M."/>
            <person name="Debruyn B."/>
            <person name="Decaprio D."/>
            <person name="Eiglmeier K."/>
            <person name="Eisenstadt E."/>
            <person name="El-Dorry H."/>
            <person name="Gelbart W.M."/>
            <person name="Gomes S.L."/>
            <person name="Hammond M."/>
            <person name="Hannick L.I."/>
            <person name="Hogan J.R."/>
            <person name="Holmes M.H."/>
            <person name="Jaffe D."/>
            <person name="Johnston J.S."/>
            <person name="Kennedy R.C."/>
            <person name="Koo H."/>
            <person name="Kravitz S."/>
            <person name="Kriventseva E.V."/>
            <person name="Kulp D."/>
            <person name="Labutti K."/>
            <person name="Lee E."/>
            <person name="Li S."/>
            <person name="Lovin D.D."/>
            <person name="Mao C."/>
            <person name="Mauceli E."/>
            <person name="Menck C.F."/>
            <person name="Miller J.R."/>
            <person name="Montgomery P."/>
            <person name="Mori A."/>
            <person name="Nascimento A.L."/>
            <person name="Naveira H.F."/>
            <person name="Nusbaum C."/>
            <person name="O'leary S."/>
            <person name="Orvis J."/>
            <person name="Pertea M."/>
            <person name="Quesneville H."/>
            <person name="Reidenbach K.R."/>
            <person name="Rogers Y.H."/>
            <person name="Roth C.W."/>
            <person name="Schneider J.R."/>
            <person name="Schatz M."/>
            <person name="Shumway M."/>
            <person name="Stanke M."/>
            <person name="Stinson E.O."/>
            <person name="Tubio J.M."/>
            <person name="Vanzee J.P."/>
            <person name="Verjovski-Almeida S."/>
            <person name="Werner D."/>
            <person name="White O."/>
            <person name="Wyder S."/>
            <person name="Zeng Q."/>
            <person name="Zhao Q."/>
            <person name="Zhao Y."/>
            <person name="Hill C.A."/>
            <person name="Raikhel A.S."/>
            <person name="Soares M.B."/>
            <person name="Knudson D.L."/>
            <person name="Lee N.H."/>
            <person name="Galagan J."/>
            <person name="Salzberg S.L."/>
            <person name="Paulsen I.T."/>
            <person name="Dimopoulos G."/>
            <person name="Collins F.H."/>
            <person name="Birren B."/>
            <person name="Fraser-Liggett C.M."/>
            <person name="Severson D.W."/>
        </authorList>
    </citation>
    <scope>NUCLEOTIDE SEQUENCE [LARGE SCALE GENOMIC DNA]</scope>
    <source>
        <strain evidence="2">Liverpool</strain>
    </source>
</reference>
<dbReference type="PaxDb" id="7159-AAEL014511-PA"/>